<comment type="caution">
    <text evidence="2">The sequence shown here is derived from an EMBL/GenBank/DDBJ whole genome shotgun (WGS) entry which is preliminary data.</text>
</comment>
<dbReference type="EMBL" id="WTYJ01000001">
    <property type="protein sequence ID" value="MXO98642.1"/>
    <property type="molecule type" value="Genomic_DNA"/>
</dbReference>
<dbReference type="RefSeq" id="WP_161390259.1">
    <property type="nucleotide sequence ID" value="NZ_JBHSCP010000001.1"/>
</dbReference>
<evidence type="ECO:0000313" key="2">
    <source>
        <dbReference type="EMBL" id="MXO98642.1"/>
    </source>
</evidence>
<protein>
    <submittedName>
        <fullName evidence="2">DUF2846 domain-containing protein</fullName>
    </submittedName>
</protein>
<keyword evidence="3" id="KW-1185">Reference proteome</keyword>
<accession>A0A6I4TRW0</accession>
<dbReference type="Pfam" id="PF11008">
    <property type="entry name" value="DUF2846"/>
    <property type="match status" value="1"/>
</dbReference>
<dbReference type="AlphaFoldDB" id="A0A6I4TRW0"/>
<sequence length="186" mass="20159">MSMTPRNIAILILAIIIGLYLGFAYPLVGLICLVGGLGFAAFVVLRNNQGSKVDDATRASAMTMIPSEGRARLYFARRGFMGGAQGMNISIDGDFEGQIRSGYFMMAEVAPGTHNLSAKFNAQTEGSRVDHVVTVEAGESVLFEMSFDMGALQGKIRFDEQRDKRTAAEQIGGRKMVAWRKSPAVL</sequence>
<organism evidence="2 3">
    <name type="scientific">Croceibacterium xixiisoli</name>
    <dbReference type="NCBI Taxonomy" id="1476466"/>
    <lineage>
        <taxon>Bacteria</taxon>
        <taxon>Pseudomonadati</taxon>
        <taxon>Pseudomonadota</taxon>
        <taxon>Alphaproteobacteria</taxon>
        <taxon>Sphingomonadales</taxon>
        <taxon>Erythrobacteraceae</taxon>
        <taxon>Croceibacterium</taxon>
    </lineage>
</organism>
<proteinExistence type="predicted"/>
<dbReference type="OrthoDB" id="7550742at2"/>
<evidence type="ECO:0000313" key="3">
    <source>
        <dbReference type="Proteomes" id="UP000469430"/>
    </source>
</evidence>
<feature type="domain" description="DUF2846" evidence="1">
    <location>
        <begin position="68"/>
        <end position="150"/>
    </location>
</feature>
<dbReference type="InterPro" id="IPR022548">
    <property type="entry name" value="DUF2846"/>
</dbReference>
<evidence type="ECO:0000259" key="1">
    <source>
        <dbReference type="Pfam" id="PF11008"/>
    </source>
</evidence>
<gene>
    <name evidence="2" type="ORF">GRI97_06525</name>
</gene>
<name>A0A6I4TRW0_9SPHN</name>
<dbReference type="Proteomes" id="UP000469430">
    <property type="component" value="Unassembled WGS sequence"/>
</dbReference>
<reference evidence="2 3" key="1">
    <citation type="submission" date="2019-12" db="EMBL/GenBank/DDBJ databases">
        <title>Genomic-based taxomic classification of the family Erythrobacteraceae.</title>
        <authorList>
            <person name="Xu L."/>
        </authorList>
    </citation>
    <scope>NUCLEOTIDE SEQUENCE [LARGE SCALE GENOMIC DNA]</scope>
    <source>
        <strain evidence="2 3">S36</strain>
    </source>
</reference>